<dbReference type="SMART" id="SM00355">
    <property type="entry name" value="ZnF_C2H2"/>
    <property type="match status" value="2"/>
</dbReference>
<dbReference type="OrthoDB" id="10018191at2759"/>
<dbReference type="InterPro" id="IPR013087">
    <property type="entry name" value="Znf_C2H2_type"/>
</dbReference>
<evidence type="ECO:0000313" key="11">
    <source>
        <dbReference type="Proteomes" id="UP000191024"/>
    </source>
</evidence>
<dbReference type="PANTHER" id="PTHR40626:SF28">
    <property type="entry name" value="REGULATORY PROTEIN ADR1"/>
    <property type="match status" value="1"/>
</dbReference>
<evidence type="ECO:0000256" key="2">
    <source>
        <dbReference type="ARBA" id="ARBA00022723"/>
    </source>
</evidence>
<dbReference type="GO" id="GO:0000785">
    <property type="term" value="C:chromatin"/>
    <property type="evidence" value="ECO:0007669"/>
    <property type="project" value="TreeGrafter"/>
</dbReference>
<dbReference type="GO" id="GO:0008270">
    <property type="term" value="F:zinc ion binding"/>
    <property type="evidence" value="ECO:0007669"/>
    <property type="project" value="UniProtKB-KW"/>
</dbReference>
<evidence type="ECO:0000313" key="10">
    <source>
        <dbReference type="EMBL" id="SCU81336.1"/>
    </source>
</evidence>
<feature type="domain" description="C2H2-type" evidence="9">
    <location>
        <begin position="30"/>
        <end position="57"/>
    </location>
</feature>
<evidence type="ECO:0000256" key="7">
    <source>
        <dbReference type="PROSITE-ProRule" id="PRU00042"/>
    </source>
</evidence>
<dbReference type="STRING" id="1230905.A0A1G4IW41"/>
<dbReference type="InterPro" id="IPR036236">
    <property type="entry name" value="Znf_C2H2_sf"/>
</dbReference>
<dbReference type="PROSITE" id="PS00028">
    <property type="entry name" value="ZINC_FINGER_C2H2_1"/>
    <property type="match status" value="2"/>
</dbReference>
<evidence type="ECO:0000256" key="5">
    <source>
        <dbReference type="ARBA" id="ARBA00022833"/>
    </source>
</evidence>
<feature type="region of interest" description="Disordered" evidence="8">
    <location>
        <begin position="1021"/>
        <end position="1042"/>
    </location>
</feature>
<dbReference type="PANTHER" id="PTHR40626">
    <property type="entry name" value="MIP31509P"/>
    <property type="match status" value="1"/>
</dbReference>
<evidence type="ECO:0000256" key="8">
    <source>
        <dbReference type="SAM" id="MobiDB-lite"/>
    </source>
</evidence>
<keyword evidence="4 7" id="KW-0863">Zinc-finger</keyword>
<dbReference type="AlphaFoldDB" id="A0A1G4IW41"/>
<dbReference type="Pfam" id="PF00096">
    <property type="entry name" value="zf-C2H2"/>
    <property type="match status" value="1"/>
</dbReference>
<evidence type="ECO:0000256" key="1">
    <source>
        <dbReference type="ARBA" id="ARBA00004123"/>
    </source>
</evidence>
<organism evidence="10 11">
    <name type="scientific">Lachancea mirantina</name>
    <dbReference type="NCBI Taxonomy" id="1230905"/>
    <lineage>
        <taxon>Eukaryota</taxon>
        <taxon>Fungi</taxon>
        <taxon>Dikarya</taxon>
        <taxon>Ascomycota</taxon>
        <taxon>Saccharomycotina</taxon>
        <taxon>Saccharomycetes</taxon>
        <taxon>Saccharomycetales</taxon>
        <taxon>Saccharomycetaceae</taxon>
        <taxon>Lachancea</taxon>
    </lineage>
</organism>
<dbReference type="SUPFAM" id="SSF57667">
    <property type="entry name" value="beta-beta-alpha zinc fingers"/>
    <property type="match status" value="1"/>
</dbReference>
<evidence type="ECO:0000256" key="4">
    <source>
        <dbReference type="ARBA" id="ARBA00022771"/>
    </source>
</evidence>
<dbReference type="FunFam" id="3.30.160.60:FF:000145">
    <property type="entry name" value="Zinc finger protein 574"/>
    <property type="match status" value="1"/>
</dbReference>
<sequence>MNAKLNKRFGQLPENLQLNGRTPSGKPRVFVCAVCTRAFARQEHLTRHERSHTNEKPFHCGVCERKFTRRDLLLRHAIKMHGGAGGESAGKRGSARINANLLEGTARSQPPEQLLSQLPRRQLPTVRRLREEGASGVHKRPRPFHRRASFSAQSAENYAKAVQVGLGGTGGGGVRRVDFSTPHLLPIDMTAQDVPPLPTLSAAAYTSKRNARAEPPPINLLDRDNWVNEMNALPLLEESSDSTGSPVSPGCHSRRPSSWKINAENRLEITSLFNNGKSQKFKTSSKYAHHYMGSLFNKSSDVNQREIIAKFNNFQFQEKPDFEEALGKFNLPYDVITTGAQNKFDPGFSFYDFNSSAVSNIARIPRTQQSQPLTCQFFTEELRQRCVAALAYYSSHEPTKTDMSLPSCRDLNVYLSHFQTTFLAHYPFIHPRILSLSLKDFARYVHDGQPGAAPDEIYLHANIVCLPLFMATIGSLFKLGAQSQTVYLYEMSRRVLHVYLDTKKNVHDQNSLLAKGANLWLIQSLCLSVVFALFCDPLERVNSDIIIKQVSALCSLIRNNIFPSTTTPIVKFDSQDQYMLYESKIRTTLMCYKICQFLRIFCKIDTSLFLAEQDLEQMIIPDGEDAWQRAGFASQQSEEIQKQYVTDFQSFYRSFAFTNTGMHLIPEFLTSAMLFHEFNTIVNNDSDESEPFHVFLTKIDTKKLEMNLPQSTNASKSSTVLIDSAVDMRNSLVCLIFFNKVDPQFPQKAWNNAILEISDTFLFPDKFNILSHGSYTMTTDFLVALNFSIKNISNLFCSKDDVIDFNSNKLSVLNLQGYYYNFLILIKFVLDFEATPNFKLLCVFNELKKLVSQVLIPKLSAACPGEFYKFSSNAHEKKFQTMVNIDQLEKLINNVLVHSFNDANFLKMPEQSATAFMFGPYNDTLLSDEFEIENKPRPSRSSVELLRQHQTSGKMPVKQSFAERYHLSAKFVAVAKCFFMYVFQRFAHAHFLEKLSLDFLTLEQQLDELASTHSVMAATRNSSDDIRETPTGDYYFDPNSLG</sequence>
<dbReference type="Proteomes" id="UP000191024">
    <property type="component" value="Chromosome B"/>
</dbReference>
<keyword evidence="5" id="KW-0862">Zinc</keyword>
<feature type="region of interest" description="Disordered" evidence="8">
    <location>
        <begin position="237"/>
        <end position="257"/>
    </location>
</feature>
<dbReference type="GO" id="GO:0000981">
    <property type="term" value="F:DNA-binding transcription factor activity, RNA polymerase II-specific"/>
    <property type="evidence" value="ECO:0007669"/>
    <property type="project" value="InterPro"/>
</dbReference>
<evidence type="ECO:0000256" key="6">
    <source>
        <dbReference type="ARBA" id="ARBA00023242"/>
    </source>
</evidence>
<dbReference type="EMBL" id="LT598464">
    <property type="protein sequence ID" value="SCU81336.1"/>
    <property type="molecule type" value="Genomic_DNA"/>
</dbReference>
<gene>
    <name evidence="10" type="ORF">LAMI_0B05754G</name>
</gene>
<dbReference type="PROSITE" id="PS50157">
    <property type="entry name" value="ZINC_FINGER_C2H2_2"/>
    <property type="match status" value="2"/>
</dbReference>
<dbReference type="Gene3D" id="3.30.160.60">
    <property type="entry name" value="Classic Zinc Finger"/>
    <property type="match status" value="2"/>
</dbReference>
<keyword evidence="3" id="KW-0677">Repeat</keyword>
<keyword evidence="2" id="KW-0479">Metal-binding</keyword>
<name>A0A1G4IW41_9SACH</name>
<keyword evidence="6" id="KW-0539">Nucleus</keyword>
<comment type="subcellular location">
    <subcellularLocation>
        <location evidence="1">Nucleus</location>
    </subcellularLocation>
</comment>
<dbReference type="GO" id="GO:0005634">
    <property type="term" value="C:nucleus"/>
    <property type="evidence" value="ECO:0007669"/>
    <property type="project" value="UniProtKB-SubCell"/>
</dbReference>
<keyword evidence="11" id="KW-1185">Reference proteome</keyword>
<protein>
    <submittedName>
        <fullName evidence="10">LAMI_0B05754g1_1</fullName>
    </submittedName>
</protein>
<proteinExistence type="predicted"/>
<dbReference type="InterPro" id="IPR051059">
    <property type="entry name" value="VerF-like"/>
</dbReference>
<dbReference type="GO" id="GO:0000978">
    <property type="term" value="F:RNA polymerase II cis-regulatory region sequence-specific DNA binding"/>
    <property type="evidence" value="ECO:0007669"/>
    <property type="project" value="InterPro"/>
</dbReference>
<evidence type="ECO:0000259" key="9">
    <source>
        <dbReference type="PROSITE" id="PS50157"/>
    </source>
</evidence>
<feature type="domain" description="C2H2-type" evidence="9">
    <location>
        <begin position="58"/>
        <end position="86"/>
    </location>
</feature>
<reference evidence="10 11" key="1">
    <citation type="submission" date="2016-03" db="EMBL/GenBank/DDBJ databases">
        <authorList>
            <person name="Devillers H."/>
        </authorList>
    </citation>
    <scope>NUCLEOTIDE SEQUENCE [LARGE SCALE GENOMIC DNA]</scope>
    <source>
        <strain evidence="10">CBS 11717</strain>
    </source>
</reference>
<accession>A0A1G4IW41</accession>
<evidence type="ECO:0000256" key="3">
    <source>
        <dbReference type="ARBA" id="ARBA00022737"/>
    </source>
</evidence>